<sequence length="483" mass="51181">MSTASGDTARLARLRAGLGRRTGSRWQPTDTLYRGLVVGTGLICVGVLLHRLEPVILGAPLLLSTLLALTVARSPDEHPTLRVTPPPRVAESETATARIEAACGAEWAAVRLPTAGRRPRPAQPAAEPGVRGRLAAAAEKLRALSAEAGETVHVLPGDGGPWRVELPRRRWGEAVEMRPDHLFAGPDAVIVYGPVTGIEVRRIVLPPIVALPAGPLPPRAAGLVGVHRSAQPGDGTELRDIRPFRAGDRLRRIDWRVSARSGAFDDTRGAAGWHVRERHAEADAEVVLAVDTRVDVGAEMGEWMAHSAARSTTGSLDATVRAASALAAAYLRQGDRVGLIDLGRPQLSVPCAAGRRQLLRLRGALVTSARQAGWAAQPILSPRQVPAGAVLIVLSPFLDDAVVTLTGQAVRRGLVFGVDVLPAPLSADASTPWGEAVRTVLSLEHAGRLRALAERGVRVVEWDSDGASAMAVLRGARRRGGRR</sequence>
<dbReference type="PANTHER" id="PTHR33608:SF14">
    <property type="entry name" value="POSSIBLE CONSERVED SECRETED PROTEIN"/>
    <property type="match status" value="1"/>
</dbReference>
<dbReference type="Proteomes" id="UP000185511">
    <property type="component" value="Chromosome"/>
</dbReference>
<name>A0AAC9L805_9PSEU</name>
<reference evidence="3" key="1">
    <citation type="submission" date="2016-06" db="EMBL/GenBank/DDBJ databases">
        <title>Complete genome sequence of Actinoalloteichus fjordicus DSM 46855 (=ADI127-17), type strain of the new species Actinoalloteichus fjordicus.</title>
        <authorList>
            <person name="Ruckert C."/>
            <person name="Nouioui I."/>
            <person name="Willmese J."/>
            <person name="van Wezel G."/>
            <person name="Klenk H.-P."/>
            <person name="Kalinowski J."/>
            <person name="Zotchev S.B."/>
        </authorList>
    </citation>
    <scope>NUCLEOTIDE SEQUENCE [LARGE SCALE GENOMIC DNA]</scope>
    <source>
        <strain evidence="3">ADI127-7</strain>
    </source>
</reference>
<dbReference type="AlphaFoldDB" id="A0AAC9L805"/>
<dbReference type="Pfam" id="PF01882">
    <property type="entry name" value="DUF58"/>
    <property type="match status" value="1"/>
</dbReference>
<organism evidence="2 3">
    <name type="scientific">Actinoalloteichus fjordicus</name>
    <dbReference type="NCBI Taxonomy" id="1612552"/>
    <lineage>
        <taxon>Bacteria</taxon>
        <taxon>Bacillati</taxon>
        <taxon>Actinomycetota</taxon>
        <taxon>Actinomycetes</taxon>
        <taxon>Pseudonocardiales</taxon>
        <taxon>Pseudonocardiaceae</taxon>
        <taxon>Actinoalloteichus</taxon>
    </lineage>
</organism>
<dbReference type="RefSeq" id="WP_083682898.1">
    <property type="nucleotide sequence ID" value="NZ_CP016076.1"/>
</dbReference>
<proteinExistence type="predicted"/>
<dbReference type="PANTHER" id="PTHR33608">
    <property type="entry name" value="BLL2464 PROTEIN"/>
    <property type="match status" value="1"/>
</dbReference>
<dbReference type="InterPro" id="IPR002881">
    <property type="entry name" value="DUF58"/>
</dbReference>
<keyword evidence="3" id="KW-1185">Reference proteome</keyword>
<protein>
    <recommendedName>
        <fullName evidence="1">DUF58 domain-containing protein</fullName>
    </recommendedName>
</protein>
<gene>
    <name evidence="2" type="ORF">UA74_03790</name>
</gene>
<dbReference type="KEGG" id="acad:UA74_03790"/>
<evidence type="ECO:0000313" key="2">
    <source>
        <dbReference type="EMBL" id="APU12838.1"/>
    </source>
</evidence>
<dbReference type="EMBL" id="CP016076">
    <property type="protein sequence ID" value="APU12838.1"/>
    <property type="molecule type" value="Genomic_DNA"/>
</dbReference>
<feature type="domain" description="DUF58" evidence="1">
    <location>
        <begin position="240"/>
        <end position="420"/>
    </location>
</feature>
<evidence type="ECO:0000259" key="1">
    <source>
        <dbReference type="Pfam" id="PF01882"/>
    </source>
</evidence>
<evidence type="ECO:0000313" key="3">
    <source>
        <dbReference type="Proteomes" id="UP000185511"/>
    </source>
</evidence>
<accession>A0AAC9L805</accession>